<protein>
    <submittedName>
        <fullName evidence="5">Helix-turn-helix transcriptional regulator</fullName>
    </submittedName>
</protein>
<evidence type="ECO:0000313" key="5">
    <source>
        <dbReference type="EMBL" id="MDD7914641.1"/>
    </source>
</evidence>
<evidence type="ECO:0000259" key="4">
    <source>
        <dbReference type="PROSITE" id="PS50943"/>
    </source>
</evidence>
<organism evidence="5 6">
    <name type="scientific">Polaribacter ponticola</name>
    <dbReference type="NCBI Taxonomy" id="2978475"/>
    <lineage>
        <taxon>Bacteria</taxon>
        <taxon>Pseudomonadati</taxon>
        <taxon>Bacteroidota</taxon>
        <taxon>Flavobacteriia</taxon>
        <taxon>Flavobacteriales</taxon>
        <taxon>Flavobacteriaceae</taxon>
    </lineage>
</organism>
<accession>A0ABT5SAX9</accession>
<sequence length="92" mass="10975">MVNKFILKEFGVRIRELRLENNLSQEKLSFKTGFHRTYIGMIERGERNISLTNIAVFSKVFEMDLSDLLNFKNQNKNLSYHNYKLKTDKLDE</sequence>
<dbReference type="InterPro" id="IPR001387">
    <property type="entry name" value="Cro/C1-type_HTH"/>
</dbReference>
<dbReference type="RefSeq" id="WP_265725248.1">
    <property type="nucleotide sequence ID" value="NZ_JAOSLC020000003.1"/>
</dbReference>
<evidence type="ECO:0000256" key="3">
    <source>
        <dbReference type="ARBA" id="ARBA00023163"/>
    </source>
</evidence>
<evidence type="ECO:0000313" key="6">
    <source>
        <dbReference type="Proteomes" id="UP001151478"/>
    </source>
</evidence>
<dbReference type="EMBL" id="JAOSLC020000003">
    <property type="protein sequence ID" value="MDD7914641.1"/>
    <property type="molecule type" value="Genomic_DNA"/>
</dbReference>
<keyword evidence="3" id="KW-0804">Transcription</keyword>
<dbReference type="PROSITE" id="PS50943">
    <property type="entry name" value="HTH_CROC1"/>
    <property type="match status" value="1"/>
</dbReference>
<keyword evidence="1" id="KW-0805">Transcription regulation</keyword>
<proteinExistence type="predicted"/>
<comment type="caution">
    <text evidence="5">The sequence shown here is derived from an EMBL/GenBank/DDBJ whole genome shotgun (WGS) entry which is preliminary data.</text>
</comment>
<reference evidence="5" key="1">
    <citation type="submission" date="2023-02" db="EMBL/GenBank/DDBJ databases">
        <title>Polaribacter ponticola sp. nov., isolated from seawater.</title>
        <authorList>
            <person name="Baek J.H."/>
            <person name="Kim J.M."/>
            <person name="Choi D.G."/>
            <person name="Jeon C.O."/>
        </authorList>
    </citation>
    <scope>NUCLEOTIDE SEQUENCE</scope>
    <source>
        <strain evidence="5">MSW5</strain>
    </source>
</reference>
<dbReference type="SUPFAM" id="SSF47413">
    <property type="entry name" value="lambda repressor-like DNA-binding domains"/>
    <property type="match status" value="1"/>
</dbReference>
<gene>
    <name evidence="5" type="ORF">N5A56_009520</name>
</gene>
<keyword evidence="2" id="KW-0238">DNA-binding</keyword>
<name>A0ABT5SAX9_9FLAO</name>
<dbReference type="Pfam" id="PF01381">
    <property type="entry name" value="HTH_3"/>
    <property type="match status" value="1"/>
</dbReference>
<dbReference type="InterPro" id="IPR050807">
    <property type="entry name" value="TransReg_Diox_bact_type"/>
</dbReference>
<dbReference type="PANTHER" id="PTHR46797:SF23">
    <property type="entry name" value="HTH-TYPE TRANSCRIPTIONAL REGULATOR SUTR"/>
    <property type="match status" value="1"/>
</dbReference>
<dbReference type="InterPro" id="IPR010982">
    <property type="entry name" value="Lambda_DNA-bd_dom_sf"/>
</dbReference>
<dbReference type="Proteomes" id="UP001151478">
    <property type="component" value="Unassembled WGS sequence"/>
</dbReference>
<dbReference type="PANTHER" id="PTHR46797">
    <property type="entry name" value="HTH-TYPE TRANSCRIPTIONAL REGULATOR"/>
    <property type="match status" value="1"/>
</dbReference>
<feature type="domain" description="HTH cro/C1-type" evidence="4">
    <location>
        <begin position="14"/>
        <end position="68"/>
    </location>
</feature>
<evidence type="ECO:0000256" key="2">
    <source>
        <dbReference type="ARBA" id="ARBA00023125"/>
    </source>
</evidence>
<dbReference type="SMART" id="SM00530">
    <property type="entry name" value="HTH_XRE"/>
    <property type="match status" value="1"/>
</dbReference>
<evidence type="ECO:0000256" key="1">
    <source>
        <dbReference type="ARBA" id="ARBA00023015"/>
    </source>
</evidence>
<keyword evidence="6" id="KW-1185">Reference proteome</keyword>
<dbReference type="CDD" id="cd00093">
    <property type="entry name" value="HTH_XRE"/>
    <property type="match status" value="1"/>
</dbReference>
<dbReference type="Gene3D" id="1.10.260.40">
    <property type="entry name" value="lambda repressor-like DNA-binding domains"/>
    <property type="match status" value="1"/>
</dbReference>